<sequence length="46" mass="5459">MNVVNEAKEMTNRKKGEIIDYLKMNYKGLYQLNKMIKDHEAKKATK</sequence>
<proteinExistence type="predicted"/>
<dbReference type="AlphaFoldDB" id="A0A926KLC8"/>
<dbReference type="Proteomes" id="UP000650466">
    <property type="component" value="Unassembled WGS sequence"/>
</dbReference>
<dbReference type="RefSeq" id="WP_188173715.1">
    <property type="nucleotide sequence ID" value="NZ_JACVVD010000002.1"/>
</dbReference>
<evidence type="ECO:0000313" key="1">
    <source>
        <dbReference type="EMBL" id="MBD0379937.1"/>
    </source>
</evidence>
<organism evidence="1 2">
    <name type="scientific">Paenibacillus sedimenti</name>
    <dbReference type="NCBI Taxonomy" id="2770274"/>
    <lineage>
        <taxon>Bacteria</taxon>
        <taxon>Bacillati</taxon>
        <taxon>Bacillota</taxon>
        <taxon>Bacilli</taxon>
        <taxon>Bacillales</taxon>
        <taxon>Paenibacillaceae</taxon>
        <taxon>Paenibacillus</taxon>
    </lineage>
</organism>
<name>A0A926KLC8_9BACL</name>
<comment type="caution">
    <text evidence="1">The sequence shown here is derived from an EMBL/GenBank/DDBJ whole genome shotgun (WGS) entry which is preliminary data.</text>
</comment>
<protein>
    <submittedName>
        <fullName evidence="1">Uncharacterized protein</fullName>
    </submittedName>
</protein>
<keyword evidence="2" id="KW-1185">Reference proteome</keyword>
<evidence type="ECO:0000313" key="2">
    <source>
        <dbReference type="Proteomes" id="UP000650466"/>
    </source>
</evidence>
<dbReference type="EMBL" id="JACVVD010000002">
    <property type="protein sequence ID" value="MBD0379937.1"/>
    <property type="molecule type" value="Genomic_DNA"/>
</dbReference>
<accession>A0A926KLC8</accession>
<reference evidence="1" key="1">
    <citation type="submission" date="2020-09" db="EMBL/GenBank/DDBJ databases">
        <title>Draft Genome Sequence of Paenibacillus sp. WST5.</title>
        <authorList>
            <person name="Bao Z."/>
        </authorList>
    </citation>
    <scope>NUCLEOTIDE SEQUENCE</scope>
    <source>
        <strain evidence="1">WST5</strain>
    </source>
</reference>
<gene>
    <name evidence="1" type="ORF">ICC18_07420</name>
</gene>